<protein>
    <submittedName>
        <fullName evidence="1">Alkylmercury lyase</fullName>
    </submittedName>
</protein>
<evidence type="ECO:0000313" key="1">
    <source>
        <dbReference type="EMBL" id="SFN70100.1"/>
    </source>
</evidence>
<dbReference type="STRING" id="995034.SAMN05216219_1752"/>
<keyword evidence="2" id="KW-1185">Reference proteome</keyword>
<dbReference type="RefSeq" id="WP_090710601.1">
    <property type="nucleotide sequence ID" value="NZ_FOVM01000004.1"/>
</dbReference>
<dbReference type="AlphaFoldDB" id="A0A1I5B662"/>
<reference evidence="2" key="1">
    <citation type="submission" date="2016-10" db="EMBL/GenBank/DDBJ databases">
        <authorList>
            <person name="Varghese N."/>
            <person name="Submissions S."/>
        </authorList>
    </citation>
    <scope>NUCLEOTIDE SEQUENCE [LARGE SCALE GENOMIC DNA]</scope>
    <source>
        <strain evidence="2">CGMCC 1.11101</strain>
    </source>
</reference>
<dbReference type="OrthoDB" id="7185309at2"/>
<dbReference type="Gene3D" id="3.30.450.410">
    <property type="match status" value="1"/>
</dbReference>
<name>A0A1I5B662_9MICO</name>
<dbReference type="Pfam" id="PF03243">
    <property type="entry name" value="MerB"/>
    <property type="match status" value="1"/>
</dbReference>
<proteinExistence type="predicted"/>
<dbReference type="EMBL" id="FOVM01000004">
    <property type="protein sequence ID" value="SFN70100.1"/>
    <property type="molecule type" value="Genomic_DNA"/>
</dbReference>
<dbReference type="Proteomes" id="UP000198867">
    <property type="component" value="Unassembled WGS sequence"/>
</dbReference>
<gene>
    <name evidence="1" type="ORF">SAMN05216219_1752</name>
</gene>
<organism evidence="1 2">
    <name type="scientific">Mycetocola miduiensis</name>
    <dbReference type="NCBI Taxonomy" id="995034"/>
    <lineage>
        <taxon>Bacteria</taxon>
        <taxon>Bacillati</taxon>
        <taxon>Actinomycetota</taxon>
        <taxon>Actinomycetes</taxon>
        <taxon>Micrococcales</taxon>
        <taxon>Microbacteriaceae</taxon>
        <taxon>Mycetocola</taxon>
    </lineage>
</organism>
<keyword evidence="1" id="KW-0456">Lyase</keyword>
<dbReference type="GO" id="GO:0018836">
    <property type="term" value="F:alkylmercury lyase activity"/>
    <property type="evidence" value="ECO:0007669"/>
    <property type="project" value="InterPro"/>
</dbReference>
<accession>A0A1I5B662</accession>
<dbReference type="InterPro" id="IPR004927">
    <property type="entry name" value="MerB"/>
</dbReference>
<dbReference type="SUPFAM" id="SSF160387">
    <property type="entry name" value="NosL/MerB-like"/>
    <property type="match status" value="1"/>
</dbReference>
<dbReference type="InterPro" id="IPR053717">
    <property type="entry name" value="MerB_lyase_sf"/>
</dbReference>
<evidence type="ECO:0000313" key="2">
    <source>
        <dbReference type="Proteomes" id="UP000198867"/>
    </source>
</evidence>
<sequence>MADLETTAESVRLAVYRHLAESGLAPTRETLTRRLGLTAEQVDTAFRELAAARHLVLGSRGEIVLAHPFATRNFAFSVMGERVLWWGGCAWDAFAIPHLVKTEPSVLVATMCPDCATPHAWTVGTDAPPLGNQVAHFLVPTTHIWDDVVHACSNQRIFCSERCVDDWLARTGNARGSVFDLPTLWRLASGWYEGRLHSPYRRREPAEAHAYFRKAGLRGAFWGLDDDVRPPETAPARP</sequence>